<dbReference type="NCBIfam" id="NF006829">
    <property type="entry name" value="PRK09352.1"/>
    <property type="match status" value="1"/>
</dbReference>
<dbReference type="EC" id="2.3.1.180" evidence="9"/>
<feature type="region of interest" description="ACP-binding" evidence="9">
    <location>
        <begin position="252"/>
        <end position="256"/>
    </location>
</feature>
<evidence type="ECO:0000256" key="7">
    <source>
        <dbReference type="ARBA" id="ARBA00023160"/>
    </source>
</evidence>
<evidence type="ECO:0000313" key="12">
    <source>
        <dbReference type="EMBL" id="AWM75850.1"/>
    </source>
</evidence>
<evidence type="ECO:0000256" key="6">
    <source>
        <dbReference type="ARBA" id="ARBA00023098"/>
    </source>
</evidence>
<keyword evidence="2 9" id="KW-0963">Cytoplasm</keyword>
<organism evidence="12 13">
    <name type="scientific">Lactobacillus kullabergensis</name>
    <dbReference type="NCBI Taxonomy" id="1218493"/>
    <lineage>
        <taxon>Bacteria</taxon>
        <taxon>Bacillati</taxon>
        <taxon>Bacillota</taxon>
        <taxon>Bacilli</taxon>
        <taxon>Lactobacillales</taxon>
        <taxon>Lactobacillaceae</taxon>
        <taxon>Lactobacillus</taxon>
    </lineage>
</organism>
<dbReference type="CDD" id="cd00830">
    <property type="entry name" value="KAS_III"/>
    <property type="match status" value="1"/>
</dbReference>
<evidence type="ECO:0000256" key="3">
    <source>
        <dbReference type="ARBA" id="ARBA00022516"/>
    </source>
</evidence>
<comment type="catalytic activity">
    <reaction evidence="9">
        <text>malonyl-[ACP] + acetyl-CoA + H(+) = 3-oxobutanoyl-[ACP] + CO2 + CoA</text>
        <dbReference type="Rhea" id="RHEA:12080"/>
        <dbReference type="Rhea" id="RHEA-COMP:9623"/>
        <dbReference type="Rhea" id="RHEA-COMP:9625"/>
        <dbReference type="ChEBI" id="CHEBI:15378"/>
        <dbReference type="ChEBI" id="CHEBI:16526"/>
        <dbReference type="ChEBI" id="CHEBI:57287"/>
        <dbReference type="ChEBI" id="CHEBI:57288"/>
        <dbReference type="ChEBI" id="CHEBI:78449"/>
        <dbReference type="ChEBI" id="CHEBI:78450"/>
        <dbReference type="EC" id="2.3.1.180"/>
    </reaction>
</comment>
<evidence type="ECO:0000256" key="9">
    <source>
        <dbReference type="HAMAP-Rule" id="MF_01815"/>
    </source>
</evidence>
<dbReference type="PANTHER" id="PTHR34069">
    <property type="entry name" value="3-OXOACYL-[ACYL-CARRIER-PROTEIN] SYNTHASE 3"/>
    <property type="match status" value="1"/>
</dbReference>
<dbReference type="PANTHER" id="PTHR34069:SF2">
    <property type="entry name" value="BETA-KETOACYL-[ACYL-CARRIER-PROTEIN] SYNTHASE III"/>
    <property type="match status" value="1"/>
</dbReference>
<comment type="subunit">
    <text evidence="9">Homodimer.</text>
</comment>
<feature type="active site" evidence="9">
    <location>
        <position position="281"/>
    </location>
</feature>
<dbReference type="SUPFAM" id="SSF53901">
    <property type="entry name" value="Thiolase-like"/>
    <property type="match status" value="1"/>
</dbReference>
<dbReference type="InterPro" id="IPR016039">
    <property type="entry name" value="Thiolase-like"/>
</dbReference>
<evidence type="ECO:0000256" key="4">
    <source>
        <dbReference type="ARBA" id="ARBA00022679"/>
    </source>
</evidence>
<keyword evidence="6 9" id="KW-0443">Lipid metabolism</keyword>
<dbReference type="InterPro" id="IPR004655">
    <property type="entry name" value="FabH"/>
</dbReference>
<dbReference type="InterPro" id="IPR013751">
    <property type="entry name" value="ACP_syn_III_N"/>
</dbReference>
<dbReference type="EMBL" id="CP029477">
    <property type="protein sequence ID" value="AWM75850.1"/>
    <property type="molecule type" value="Genomic_DNA"/>
</dbReference>
<feature type="active site" evidence="9">
    <location>
        <position position="251"/>
    </location>
</feature>
<evidence type="ECO:0000256" key="8">
    <source>
        <dbReference type="ARBA" id="ARBA00023315"/>
    </source>
</evidence>
<feature type="active site" evidence="9">
    <location>
        <position position="112"/>
    </location>
</feature>
<keyword evidence="5 9" id="KW-0276">Fatty acid metabolism</keyword>
<keyword evidence="3 9" id="KW-0444">Lipid biosynthesis</keyword>
<keyword evidence="9" id="KW-0511">Multifunctional enzyme</keyword>
<comment type="subcellular location">
    <subcellularLocation>
        <location evidence="9">Cytoplasm</location>
    </subcellularLocation>
</comment>
<keyword evidence="4 9" id="KW-0808">Transferase</keyword>
<dbReference type="Pfam" id="PF08545">
    <property type="entry name" value="ACP_syn_III"/>
    <property type="match status" value="1"/>
</dbReference>
<feature type="domain" description="Beta-ketoacyl-[acyl-carrier-protein] synthase III N-terminal" evidence="11">
    <location>
        <begin position="106"/>
        <end position="180"/>
    </location>
</feature>
<dbReference type="RefSeq" id="WP_109586681.1">
    <property type="nucleotide sequence ID" value="NZ_CP029477.1"/>
</dbReference>
<protein>
    <recommendedName>
        <fullName evidence="9">Beta-ketoacyl-[acyl-carrier-protein] synthase III</fullName>
        <shortName evidence="9">Beta-ketoacyl-ACP synthase III</shortName>
        <shortName evidence="9">KAS III</shortName>
        <ecNumber evidence="9">2.3.1.180</ecNumber>
    </recommendedName>
    <alternativeName>
        <fullName evidence="9">3-oxoacyl-[acyl-carrier-protein] synthase 3</fullName>
    </alternativeName>
    <alternativeName>
        <fullName evidence="9">3-oxoacyl-[acyl-carrier-protein] synthase III</fullName>
    </alternativeName>
</protein>
<evidence type="ECO:0000256" key="2">
    <source>
        <dbReference type="ARBA" id="ARBA00022490"/>
    </source>
</evidence>
<comment type="pathway">
    <text evidence="9">Lipid metabolism; fatty acid biosynthesis.</text>
</comment>
<evidence type="ECO:0000256" key="5">
    <source>
        <dbReference type="ARBA" id="ARBA00022832"/>
    </source>
</evidence>
<keyword evidence="7 9" id="KW-0275">Fatty acid biosynthesis</keyword>
<name>A0ABN5LJF9_9LACO</name>
<sequence>MMSLRISQTAHYVPSKVITNDDLAQIMTTSDEWISSRTGIKQRHVVQNEQTSDLALAVAQLLLQKANLKPEQLDFIIIATMSPDYLTPSTAAIVQGKLHAGKALAFDINAACSGFIYALAIADKLLAGSYQRGLVIGAEVLSKLIDWQERSTAVLFGDGSGGVLVEKSSQAEGIVAEDLAAFGELGAKLTAGYQPLCSPYSSDKIAKHKKYFEMDGRAVYDFATHEVPNSIRRVLTKANWKKDDVQWFLLHQANGRIISAIAKHLNIAEEKFLENIAKYGNTSAASVPILLDEAVNSGIIKRNQKLILSGFGGGLTAASIALSF</sequence>
<comment type="domain">
    <text evidence="9">The last Arg residue of the ACP-binding site is essential for the weak association between ACP/AcpP and FabH.</text>
</comment>
<gene>
    <name evidence="9" type="primary">fabH</name>
    <name evidence="12" type="ORF">DKL58_07610</name>
</gene>
<comment type="similarity">
    <text evidence="1 9">Belongs to the thiolase-like superfamily. FabH family.</text>
</comment>
<accession>A0ABN5LJF9</accession>
<feature type="domain" description="Beta-ketoacyl-[acyl-carrier-protein] synthase III C-terminal" evidence="10">
    <location>
        <begin position="235"/>
        <end position="322"/>
    </location>
</feature>
<dbReference type="HAMAP" id="MF_01815">
    <property type="entry name" value="FabH"/>
    <property type="match status" value="1"/>
</dbReference>
<reference evidence="12 13" key="1">
    <citation type="submission" date="2018-05" db="EMBL/GenBank/DDBJ databases">
        <title>Reference genomes for bee gut microbiota database.</title>
        <authorList>
            <person name="Ellegaard K.M."/>
        </authorList>
    </citation>
    <scope>NUCLEOTIDE SEQUENCE [LARGE SCALE GENOMIC DNA]</scope>
    <source>
        <strain evidence="12 13">ESL0186</strain>
    </source>
</reference>
<keyword evidence="13" id="KW-1185">Reference proteome</keyword>
<keyword evidence="8 9" id="KW-0012">Acyltransferase</keyword>
<evidence type="ECO:0000259" key="11">
    <source>
        <dbReference type="Pfam" id="PF08545"/>
    </source>
</evidence>
<evidence type="ECO:0000259" key="10">
    <source>
        <dbReference type="Pfam" id="PF08541"/>
    </source>
</evidence>
<comment type="function">
    <text evidence="9">Catalyzes the condensation reaction of fatty acid synthesis by the addition to an acyl acceptor of two carbons from malonyl-ACP. Catalyzes the first condensation reaction which initiates fatty acid synthesis and may therefore play a role in governing the total rate of fatty acid production. Possesses both acetoacetyl-ACP synthase and acetyl transacylase activities. Its substrate specificity determines the biosynthesis of branched-chain and/or straight-chain of fatty acids.</text>
</comment>
<dbReference type="Proteomes" id="UP000246036">
    <property type="component" value="Chromosome"/>
</dbReference>
<dbReference type="Gene3D" id="3.40.47.10">
    <property type="match status" value="1"/>
</dbReference>
<dbReference type="NCBIfam" id="TIGR00747">
    <property type="entry name" value="fabH"/>
    <property type="match status" value="1"/>
</dbReference>
<dbReference type="Pfam" id="PF08541">
    <property type="entry name" value="ACP_syn_III_C"/>
    <property type="match status" value="1"/>
</dbReference>
<evidence type="ECO:0000313" key="13">
    <source>
        <dbReference type="Proteomes" id="UP000246036"/>
    </source>
</evidence>
<dbReference type="InterPro" id="IPR013747">
    <property type="entry name" value="ACP_syn_III_C"/>
</dbReference>
<evidence type="ECO:0000256" key="1">
    <source>
        <dbReference type="ARBA" id="ARBA00008642"/>
    </source>
</evidence>
<proteinExistence type="inferred from homology"/>